<gene>
    <name evidence="1" type="ORF">QQF64_019410</name>
</gene>
<evidence type="ECO:0000313" key="1">
    <source>
        <dbReference type="EMBL" id="KAL1251614.1"/>
    </source>
</evidence>
<organism evidence="1 2">
    <name type="scientific">Cirrhinus molitorella</name>
    <name type="common">mud carp</name>
    <dbReference type="NCBI Taxonomy" id="172907"/>
    <lineage>
        <taxon>Eukaryota</taxon>
        <taxon>Metazoa</taxon>
        <taxon>Chordata</taxon>
        <taxon>Craniata</taxon>
        <taxon>Vertebrata</taxon>
        <taxon>Euteleostomi</taxon>
        <taxon>Actinopterygii</taxon>
        <taxon>Neopterygii</taxon>
        <taxon>Teleostei</taxon>
        <taxon>Ostariophysi</taxon>
        <taxon>Cypriniformes</taxon>
        <taxon>Cyprinidae</taxon>
        <taxon>Labeoninae</taxon>
        <taxon>Labeonini</taxon>
        <taxon>Cirrhinus</taxon>
    </lineage>
</organism>
<protein>
    <submittedName>
        <fullName evidence="1">Uncharacterized protein</fullName>
    </submittedName>
</protein>
<proteinExistence type="predicted"/>
<evidence type="ECO:0000313" key="2">
    <source>
        <dbReference type="Proteomes" id="UP001558613"/>
    </source>
</evidence>
<sequence>MRTADGLTAKGHIISFRPGLAGQTHGARKASVPPVYFAHDKGFYISVLRRTEPTSPRLFCVISWESLQKLQL</sequence>
<dbReference type="Proteomes" id="UP001558613">
    <property type="component" value="Unassembled WGS sequence"/>
</dbReference>
<name>A0ABR3LFD5_9TELE</name>
<keyword evidence="2" id="KW-1185">Reference proteome</keyword>
<dbReference type="EMBL" id="JAYMGO010000022">
    <property type="protein sequence ID" value="KAL1251614.1"/>
    <property type="molecule type" value="Genomic_DNA"/>
</dbReference>
<comment type="caution">
    <text evidence="1">The sequence shown here is derived from an EMBL/GenBank/DDBJ whole genome shotgun (WGS) entry which is preliminary data.</text>
</comment>
<accession>A0ABR3LFD5</accession>
<reference evidence="1 2" key="1">
    <citation type="submission" date="2023-09" db="EMBL/GenBank/DDBJ databases">
        <authorList>
            <person name="Wang M."/>
        </authorList>
    </citation>
    <scope>NUCLEOTIDE SEQUENCE [LARGE SCALE GENOMIC DNA]</scope>
    <source>
        <strain evidence="1">GT-2023</strain>
        <tissue evidence="1">Liver</tissue>
    </source>
</reference>